<dbReference type="PANTHER" id="PTHR24148:SF64">
    <property type="entry name" value="HETEROKARYON INCOMPATIBILITY DOMAIN-CONTAINING PROTEIN"/>
    <property type="match status" value="1"/>
</dbReference>
<name>A0AA40D453_9PEZI</name>
<dbReference type="Gene3D" id="3.30.60.90">
    <property type="match status" value="1"/>
</dbReference>
<dbReference type="Pfam" id="PF00569">
    <property type="entry name" value="ZZ"/>
    <property type="match status" value="1"/>
</dbReference>
<evidence type="ECO:0000256" key="4">
    <source>
        <dbReference type="SAM" id="MobiDB-lite"/>
    </source>
</evidence>
<dbReference type="PANTHER" id="PTHR24148">
    <property type="entry name" value="ANKYRIN REPEAT DOMAIN-CONTAINING PROTEIN 39 HOMOLOG-RELATED"/>
    <property type="match status" value="1"/>
</dbReference>
<dbReference type="InterPro" id="IPR000433">
    <property type="entry name" value="Znf_ZZ"/>
</dbReference>
<gene>
    <name evidence="7" type="primary">het-6_0</name>
    <name evidence="7" type="ORF">DIS24_g2415</name>
</gene>
<keyword evidence="3" id="KW-0862">Zinc</keyword>
<evidence type="ECO:0000256" key="1">
    <source>
        <dbReference type="ARBA" id="ARBA00022723"/>
    </source>
</evidence>
<dbReference type="EMBL" id="JAUJDW010000007">
    <property type="protein sequence ID" value="KAK0661986.1"/>
    <property type="molecule type" value="Genomic_DNA"/>
</dbReference>
<dbReference type="AlphaFoldDB" id="A0AA40D453"/>
<comment type="caution">
    <text evidence="7">The sequence shown here is derived from an EMBL/GenBank/DDBJ whole genome shotgun (WGS) entry which is preliminary data.</text>
</comment>
<organism evidence="7 8">
    <name type="scientific">Lasiodiplodia hormozganensis</name>
    <dbReference type="NCBI Taxonomy" id="869390"/>
    <lineage>
        <taxon>Eukaryota</taxon>
        <taxon>Fungi</taxon>
        <taxon>Dikarya</taxon>
        <taxon>Ascomycota</taxon>
        <taxon>Pezizomycotina</taxon>
        <taxon>Dothideomycetes</taxon>
        <taxon>Dothideomycetes incertae sedis</taxon>
        <taxon>Botryosphaeriales</taxon>
        <taxon>Botryosphaeriaceae</taxon>
        <taxon>Lasiodiplodia</taxon>
    </lineage>
</organism>
<protein>
    <submittedName>
        <fullName evidence="7">Heterokaryon incompatibility protein 6</fullName>
    </submittedName>
</protein>
<evidence type="ECO:0000259" key="5">
    <source>
        <dbReference type="Pfam" id="PF00569"/>
    </source>
</evidence>
<keyword evidence="1" id="KW-0479">Metal-binding</keyword>
<keyword evidence="8" id="KW-1185">Reference proteome</keyword>
<feature type="domain" description="Heterokaryon incompatibility" evidence="6">
    <location>
        <begin position="128"/>
        <end position="315"/>
    </location>
</feature>
<proteinExistence type="predicted"/>
<reference evidence="7" key="1">
    <citation type="submission" date="2023-06" db="EMBL/GenBank/DDBJ databases">
        <title>Multi-omics analyses reveal the molecular pathogenesis toolkit of Lasiodiplodia hormozganensis, a cross-kingdom pathogen.</title>
        <authorList>
            <person name="Felix C."/>
            <person name="Meneses R."/>
            <person name="Goncalves M.F.M."/>
            <person name="Tilleman L."/>
            <person name="Duarte A.S."/>
            <person name="Jorrin-Novo J.V."/>
            <person name="Van De Peer Y."/>
            <person name="Deforce D."/>
            <person name="Van Nieuwerburgh F."/>
            <person name="Esteves A.C."/>
            <person name="Alves A."/>
        </authorList>
    </citation>
    <scope>NUCLEOTIDE SEQUENCE</scope>
    <source>
        <strain evidence="7">CBS 339.90</strain>
    </source>
</reference>
<dbReference type="Pfam" id="PF26639">
    <property type="entry name" value="Het-6_barrel"/>
    <property type="match status" value="1"/>
</dbReference>
<dbReference type="GO" id="GO:0008270">
    <property type="term" value="F:zinc ion binding"/>
    <property type="evidence" value="ECO:0007669"/>
    <property type="project" value="UniProtKB-KW"/>
</dbReference>
<dbReference type="Proteomes" id="UP001175001">
    <property type="component" value="Unassembled WGS sequence"/>
</dbReference>
<dbReference type="Pfam" id="PF06985">
    <property type="entry name" value="HET"/>
    <property type="match status" value="1"/>
</dbReference>
<evidence type="ECO:0000259" key="6">
    <source>
        <dbReference type="Pfam" id="PF06985"/>
    </source>
</evidence>
<keyword evidence="2" id="KW-0863">Zinc-finger</keyword>
<feature type="region of interest" description="Disordered" evidence="4">
    <location>
        <begin position="644"/>
        <end position="666"/>
    </location>
</feature>
<evidence type="ECO:0000256" key="3">
    <source>
        <dbReference type="ARBA" id="ARBA00022833"/>
    </source>
</evidence>
<feature type="domain" description="ZZ-type" evidence="5">
    <location>
        <begin position="5"/>
        <end position="36"/>
    </location>
</feature>
<sequence length="810" mass="90648">MQRPRYECDRCGVIPIRGTRWVCETCNEDLCNACRQLPPPADDHEHQLKAFPGEDAEGCCVFHTSHATAIDDEQNSSLRRLHNEYGSYEKLEREKREIRLVQVLDGEQPGAPLVCVLRKFPMERCENYTAVSYTWGDFRHTRAIRLIHWREGMQTKGLEEDDLITFQVTRSLHDVLQCLRHNPKDCSSECSGKFYWIDALCINQGDPDERSHQVAMMREIYSRAARVSVFLGQKYAGDEVAEVLNVISSAVKAQLGDGVDVASRSNDVVAHLVYIVANARFTRRGGEELPTEMVLKWLSKLFSSPWFGRVWVLQEVYCARPGAAFVETSHTSRIPWSQLIMAKNLYYFYWRLLPWQDTINKISELWSDLYRIQTEEKQQDAAAPQTGYKDALWLFEQTLPLFGASDPRDHLYGILGLCTDDWNVAGVDLLVPDYARPASQVYAAFARDCIRRSGSLRALAVTSTTTTSTDHACRNCQHHCAEEAENDHPSWAPWNVAKRGHAKSLLPAAPDANLFGGGAGFEVDRGLLLVEGGGGGGDPRVLSLRGVRLDAVEGFWTAETFFPPIVPLQQRQPPADRRSPLAECWEVVKELYHAGKKFHSSHHPDNGSACPYGTSGECQFDAGMTDDDLFEVFVETLLRRTEVTGRGAADAAAPRTQTTPGDDVGTRKTIWEEQPDLAARVAAYWVHFPRDPEMTELPPATRASLRAHVLQDGEATRKLAFEFGEEIEAAAGHLFFMTRKGRIGLCPVGVKNTDVVAALFGGRALYILRPARGQSRFEFVGECYLHGCMDGKAARGLCKETGAGEVFELQ</sequence>
<evidence type="ECO:0000256" key="2">
    <source>
        <dbReference type="ARBA" id="ARBA00022771"/>
    </source>
</evidence>
<dbReference type="InterPro" id="IPR052895">
    <property type="entry name" value="HetReg/Transcr_Mod"/>
</dbReference>
<dbReference type="SUPFAM" id="SSF57850">
    <property type="entry name" value="RING/U-box"/>
    <property type="match status" value="1"/>
</dbReference>
<evidence type="ECO:0000313" key="8">
    <source>
        <dbReference type="Proteomes" id="UP001175001"/>
    </source>
</evidence>
<dbReference type="InterPro" id="IPR010730">
    <property type="entry name" value="HET"/>
</dbReference>
<accession>A0AA40D453</accession>
<evidence type="ECO:0000313" key="7">
    <source>
        <dbReference type="EMBL" id="KAK0661986.1"/>
    </source>
</evidence>
<dbReference type="InterPro" id="IPR043145">
    <property type="entry name" value="Znf_ZZ_sf"/>
</dbReference>